<dbReference type="Gene3D" id="1.25.40.10">
    <property type="entry name" value="Tetratricopeptide repeat domain"/>
    <property type="match status" value="4"/>
</dbReference>
<proteinExistence type="predicted"/>
<evidence type="ECO:0000313" key="2">
    <source>
        <dbReference type="Proteomes" id="UP000676325"/>
    </source>
</evidence>
<reference evidence="1" key="1">
    <citation type="submission" date="2021-04" db="EMBL/GenBank/DDBJ databases">
        <title>Genome based classification of Actinospica acidithermotolerans sp. nov., an actinobacterium isolated from an Indonesian hot spring.</title>
        <authorList>
            <person name="Kusuma A.B."/>
            <person name="Putra K.E."/>
            <person name="Nafisah S."/>
            <person name="Loh J."/>
            <person name="Nouioui I."/>
            <person name="Goodfellow M."/>
        </authorList>
    </citation>
    <scope>NUCLEOTIDE SEQUENCE</scope>
    <source>
        <strain evidence="1">MGRD01-02</strain>
    </source>
</reference>
<sequence length="1351" mass="142452">MTGTPFQPPQPRPGNTGWISQHGGINVANSGQVGGDFIVTPVQPNVVARPEPVASYYLDQVVRRQIAPKVLHGRDAELAELARFCTDGDPGAASYAWWRGPAWSGKSALLSWFVLHPPPGVCVVAFFLRAHVPHQRDWIAFSDSLLRQLAALLAKPMPTGLTDATREEGLLALLEEAAETCWRRGERLVLAVDALDEDLGGYSVARLLPAELPAGMRTIVTSRDHPPLRQDVLEEGHPLGNEAVVRVLGASEHARMVRTHAEAEITRLASGSDLERLLLGLVTAARGGLSEADLAYLADCTEFEVERQLRGVTGRTFTTQSSYYRPDDGPRVYVLAHRDLQAMAEHSLRGAPLQDACRRLHAWSDSFRGKGCPVDTPEYLLRGYFDMLQEAGDIERMVACATDPARQYRMLDVTGGDTAALAQITAAQRAVLAQDDPDLLAMTRLSIHRNALTRRNELLSERLPLVWARLGNRIRAESLARSITEPGRRGFALSQLAMWAAGIGDIDRAEVLANDVTFPEWQTEALTVIARAAADRGDTARALELVRRAEPMAACVSDPSRQAQASTELAFALAKAGDVGRAERIIGAIGDRGARHQAAAALAEAVAASGDIGSARIIAGALDDQAARAGAFARIATVLARSGDLEGVRCVADAIDDPAWQAQTLLWAAGTAAAGGDLEGGESISGLITEPESRSAALIGVASHLIVKGEHARARELARRAESVIATLSDPMRQWQGSTQMSILFAQAGDIDRAEAIARSRTDPAQYMWGARKVARAIAALDVDRAEALADAVAQPFGRAAVLLEVAAGASDKGAHSRAIAVLRRAEAAAGIDDIADPEARATFTSALVRGAAANGDIAYCDALVATMDDRKRAAKVLNESVLQAARAGNAEIVTGITRSAMFIRHTSLHNRSWVLADAAEAAAGAGELDAAEAIARSIVDPEVLAGRLNTMAESSQVKAMATVADAAAQAGEYERATKLAVDAENLAYASVAPQVKQWALEAIATAVAMAGDIDAAVALALELNAPEAQQEKLAVISEIAADAGNTDTAENIAATISDPWNQARAVAGASRAAFRAGDQARAAALAQQAESIALSITEPYQRIGILAGMAVCAGVEGDDTHARTWADHADAQAQSLPDTPGKSAMLVDAVKAVAAAGDVERAQTIAVQIDDPYYEAEALSWVAHLAARAGDLHLAEAVANTVTQPAVRAEALAKAAIEAARKAGDHPSAFRLAERAEAVASAISEERARERALEKSRTAAVIAAVLAGEIERAETVAAAYQEPRAGTRLFTALASVAPPLPARRAMARALAHGGAWATLLTTLAKIDPATVRAIVDEFITVLGPAGARRG</sequence>
<name>A0A941EA03_9ACTN</name>
<protein>
    <submittedName>
        <fullName evidence="1">Uncharacterized protein</fullName>
    </submittedName>
</protein>
<dbReference type="RefSeq" id="WP_212517801.1">
    <property type="nucleotide sequence ID" value="NZ_JAGSOH010000020.1"/>
</dbReference>
<comment type="caution">
    <text evidence="1">The sequence shown here is derived from an EMBL/GenBank/DDBJ whole genome shotgun (WGS) entry which is preliminary data.</text>
</comment>
<organism evidence="1 2">
    <name type="scientific">Actinospica acidithermotolerans</name>
    <dbReference type="NCBI Taxonomy" id="2828514"/>
    <lineage>
        <taxon>Bacteria</taxon>
        <taxon>Bacillati</taxon>
        <taxon>Actinomycetota</taxon>
        <taxon>Actinomycetes</taxon>
        <taxon>Catenulisporales</taxon>
        <taxon>Actinospicaceae</taxon>
        <taxon>Actinospica</taxon>
    </lineage>
</organism>
<evidence type="ECO:0000313" key="1">
    <source>
        <dbReference type="EMBL" id="MBR7826653.1"/>
    </source>
</evidence>
<dbReference type="Proteomes" id="UP000676325">
    <property type="component" value="Unassembled WGS sequence"/>
</dbReference>
<dbReference type="EMBL" id="JAGSOH010000020">
    <property type="protein sequence ID" value="MBR7826653.1"/>
    <property type="molecule type" value="Genomic_DNA"/>
</dbReference>
<keyword evidence="2" id="KW-1185">Reference proteome</keyword>
<dbReference type="InterPro" id="IPR011990">
    <property type="entry name" value="TPR-like_helical_dom_sf"/>
</dbReference>
<accession>A0A941EA03</accession>
<gene>
    <name evidence="1" type="ORF">KDK95_10095</name>
</gene>